<evidence type="ECO:0000313" key="19">
    <source>
        <dbReference type="Proteomes" id="UP000044602"/>
    </source>
</evidence>
<feature type="chain" id="PRO_5010893759" description="Peptide hydrolase" evidence="14">
    <location>
        <begin position="17"/>
        <end position="353"/>
    </location>
</feature>
<feature type="domain" description="Peptidase M28" evidence="16">
    <location>
        <begin position="158"/>
        <end position="346"/>
    </location>
</feature>
<protein>
    <recommendedName>
        <fullName evidence="14">Peptide hydrolase</fullName>
        <ecNumber evidence="14">3.4.-.-</ecNumber>
    </recommendedName>
</protein>
<dbReference type="Gene3D" id="3.40.630.10">
    <property type="entry name" value="Zn peptidases"/>
    <property type="match status" value="1"/>
</dbReference>
<keyword evidence="6 14" id="KW-0732">Signal</keyword>
<keyword evidence="8 14" id="KW-0862">Zinc</keyword>
<comment type="subunit">
    <text evidence="2">Monomer.</text>
</comment>
<proteinExistence type="inferred from homology"/>
<comment type="cofactor">
    <cofactor evidence="1">
        <name>Zn(2+)</name>
        <dbReference type="ChEBI" id="CHEBI:29105"/>
    </cofactor>
</comment>
<reference evidence="19 20" key="1">
    <citation type="submission" date="2015-05" db="EMBL/GenBank/DDBJ databases">
        <authorList>
            <person name="Fogelqvist Johan"/>
        </authorList>
    </citation>
    <scope>NUCLEOTIDE SEQUENCE [LARGE SCALE GENOMIC DNA]</scope>
    <source>
        <strain evidence="18">VL1</strain>
        <strain evidence="17">VL2</strain>
    </source>
</reference>
<dbReference type="Pfam" id="PF04389">
    <property type="entry name" value="Peptidase_M28"/>
    <property type="match status" value="1"/>
</dbReference>
<sequence>MRVAVVLAVFAAITKGLLPMPSEPIFTLELGPGSIRTVTEAGKKRLEAAGYDYADLTHSSIRVARANGGSSGNGPKSSMPPQNNALDQIVTLNATALEENLLGLTEFHTRYYKSQTGIQSSKWLLGRIQAYISGATSRGVERASFRIVDHNWEGQKSIIVSLEGKGKGVVVLGAHSDSINGLDPTKGHAPGADDNGTGSITILEALRAILESDLAVKDSEHTLEFHWYAGEEAGLLGSNAIFNEYARDHVNVIAMLNFDMTGYVKPNTKPTMGVITDNVDPKLTQRLREIIKKCSDHASATLNGFPSAFIFESTFENSNEYIHTPEDTIEKVDFGHVYEFAKLAVAAAYELAW</sequence>
<keyword evidence="7 14" id="KW-0378">Hydrolase</keyword>
<keyword evidence="11" id="KW-0325">Glycoprotein</keyword>
<name>A0A0G4MHQ9_VERLO</name>
<dbReference type="GO" id="GO:0006508">
    <property type="term" value="P:proteolysis"/>
    <property type="evidence" value="ECO:0007669"/>
    <property type="project" value="UniProtKB-KW"/>
</dbReference>
<evidence type="ECO:0000313" key="17">
    <source>
        <dbReference type="EMBL" id="CRK31043.1"/>
    </source>
</evidence>
<dbReference type="SUPFAM" id="SSF53187">
    <property type="entry name" value="Zn-dependent exopeptidases"/>
    <property type="match status" value="1"/>
</dbReference>
<dbReference type="GO" id="GO:0046872">
    <property type="term" value="F:metal ion binding"/>
    <property type="evidence" value="ECO:0007669"/>
    <property type="project" value="UniProtKB-KW"/>
</dbReference>
<evidence type="ECO:0000256" key="2">
    <source>
        <dbReference type="ARBA" id="ARBA00011245"/>
    </source>
</evidence>
<keyword evidence="3" id="KW-0031">Aminopeptidase</keyword>
<evidence type="ECO:0000313" key="20">
    <source>
        <dbReference type="Proteomes" id="UP000045706"/>
    </source>
</evidence>
<evidence type="ECO:0000256" key="15">
    <source>
        <dbReference type="SAM" id="MobiDB-lite"/>
    </source>
</evidence>
<keyword evidence="19" id="KW-1185">Reference proteome</keyword>
<dbReference type="EMBL" id="CVQH01022639">
    <property type="protein sequence ID" value="CRK33732.1"/>
    <property type="molecule type" value="Genomic_DNA"/>
</dbReference>
<feature type="signal peptide" evidence="14">
    <location>
        <begin position="1"/>
        <end position="16"/>
    </location>
</feature>
<comment type="function">
    <text evidence="12">Extracellular aminopeptidase that allows assimilation of proteinaceous substrates.</text>
</comment>
<dbReference type="InterPro" id="IPR007484">
    <property type="entry name" value="Peptidase_M28"/>
</dbReference>
<gene>
    <name evidence="18" type="ORF">BN1708_006107</name>
    <name evidence="17" type="ORF">BN1723_003769</name>
</gene>
<dbReference type="STRING" id="100787.A0A0G4MHQ9"/>
<evidence type="ECO:0000256" key="3">
    <source>
        <dbReference type="ARBA" id="ARBA00022438"/>
    </source>
</evidence>
<accession>A0A0G4MHQ9</accession>
<comment type="similarity">
    <text evidence="13">Belongs to the peptidase M28 family. M28E subfamily.</text>
</comment>
<evidence type="ECO:0000256" key="4">
    <source>
        <dbReference type="ARBA" id="ARBA00022670"/>
    </source>
</evidence>
<feature type="region of interest" description="Disordered" evidence="15">
    <location>
        <begin position="64"/>
        <end position="83"/>
    </location>
</feature>
<dbReference type="GO" id="GO:0008235">
    <property type="term" value="F:metalloexopeptidase activity"/>
    <property type="evidence" value="ECO:0007669"/>
    <property type="project" value="InterPro"/>
</dbReference>
<evidence type="ECO:0000256" key="11">
    <source>
        <dbReference type="ARBA" id="ARBA00023180"/>
    </source>
</evidence>
<dbReference type="PANTHER" id="PTHR12147:SF56">
    <property type="entry name" value="AMINOPEPTIDASE YDR415C-RELATED"/>
    <property type="match status" value="1"/>
</dbReference>
<evidence type="ECO:0000256" key="8">
    <source>
        <dbReference type="ARBA" id="ARBA00022833"/>
    </source>
</evidence>
<evidence type="ECO:0000313" key="18">
    <source>
        <dbReference type="EMBL" id="CRK33732.1"/>
    </source>
</evidence>
<evidence type="ECO:0000256" key="5">
    <source>
        <dbReference type="ARBA" id="ARBA00022723"/>
    </source>
</evidence>
<evidence type="ECO:0000256" key="1">
    <source>
        <dbReference type="ARBA" id="ARBA00001947"/>
    </source>
</evidence>
<evidence type="ECO:0000256" key="7">
    <source>
        <dbReference type="ARBA" id="ARBA00022801"/>
    </source>
</evidence>
<evidence type="ECO:0000256" key="14">
    <source>
        <dbReference type="RuleBase" id="RU361240"/>
    </source>
</evidence>
<dbReference type="AlphaFoldDB" id="A0A0G4MHQ9"/>
<keyword evidence="10" id="KW-1015">Disulfide bond</keyword>
<dbReference type="Proteomes" id="UP000045706">
    <property type="component" value="Unassembled WGS sequence"/>
</dbReference>
<keyword evidence="9" id="KW-0865">Zymogen</keyword>
<dbReference type="GO" id="GO:0004177">
    <property type="term" value="F:aminopeptidase activity"/>
    <property type="evidence" value="ECO:0007669"/>
    <property type="project" value="UniProtKB-KW"/>
</dbReference>
<evidence type="ECO:0000256" key="10">
    <source>
        <dbReference type="ARBA" id="ARBA00023157"/>
    </source>
</evidence>
<organism evidence="18 19">
    <name type="scientific">Verticillium longisporum</name>
    <name type="common">Verticillium dahliae var. longisporum</name>
    <dbReference type="NCBI Taxonomy" id="100787"/>
    <lineage>
        <taxon>Eukaryota</taxon>
        <taxon>Fungi</taxon>
        <taxon>Dikarya</taxon>
        <taxon>Ascomycota</taxon>
        <taxon>Pezizomycotina</taxon>
        <taxon>Sordariomycetes</taxon>
        <taxon>Hypocreomycetidae</taxon>
        <taxon>Glomerellales</taxon>
        <taxon>Plectosphaerellaceae</taxon>
        <taxon>Verticillium</taxon>
    </lineage>
</organism>
<dbReference type="PANTHER" id="PTHR12147">
    <property type="entry name" value="METALLOPEPTIDASE M28 FAMILY MEMBER"/>
    <property type="match status" value="1"/>
</dbReference>
<keyword evidence="4 14" id="KW-0645">Protease</keyword>
<evidence type="ECO:0000256" key="12">
    <source>
        <dbReference type="ARBA" id="ARBA00043843"/>
    </source>
</evidence>
<keyword evidence="5 14" id="KW-0479">Metal-binding</keyword>
<evidence type="ECO:0000256" key="6">
    <source>
        <dbReference type="ARBA" id="ARBA00022729"/>
    </source>
</evidence>
<dbReference type="EMBL" id="CVQI01023335">
    <property type="protein sequence ID" value="CRK31043.1"/>
    <property type="molecule type" value="Genomic_DNA"/>
</dbReference>
<evidence type="ECO:0000259" key="16">
    <source>
        <dbReference type="Pfam" id="PF04389"/>
    </source>
</evidence>
<evidence type="ECO:0000256" key="9">
    <source>
        <dbReference type="ARBA" id="ARBA00023145"/>
    </source>
</evidence>
<dbReference type="Proteomes" id="UP000044602">
    <property type="component" value="Unassembled WGS sequence"/>
</dbReference>
<dbReference type="EC" id="3.4.-.-" evidence="14"/>
<dbReference type="InterPro" id="IPR045175">
    <property type="entry name" value="M28_fam"/>
</dbReference>
<evidence type="ECO:0000256" key="13">
    <source>
        <dbReference type="ARBA" id="ARBA00043962"/>
    </source>
</evidence>